<dbReference type="PANTHER" id="PTHR13520">
    <property type="entry name" value="RAD50-INTERACTING PROTEIN 1 RINT-1"/>
    <property type="match status" value="1"/>
</dbReference>
<feature type="coiled-coil region" evidence="1">
    <location>
        <begin position="36"/>
        <end position="63"/>
    </location>
</feature>
<dbReference type="EMBL" id="JBANRG010000003">
    <property type="protein sequence ID" value="KAK7468575.1"/>
    <property type="molecule type" value="Genomic_DNA"/>
</dbReference>
<dbReference type="Gene3D" id="1.20.58.1420">
    <property type="entry name" value="Dsl1p vesicle tethering complex, Tip20p subunit, domain B"/>
    <property type="match status" value="1"/>
</dbReference>
<reference evidence="2 3" key="1">
    <citation type="submission" date="2024-01" db="EMBL/GenBank/DDBJ databases">
        <title>A draft genome for the cacao thread blight pathogen Marasmiellus scandens.</title>
        <authorList>
            <person name="Baruah I.K."/>
            <person name="Leung J."/>
            <person name="Bukari Y."/>
            <person name="Amoako-Attah I."/>
            <person name="Meinhardt L.W."/>
            <person name="Bailey B.A."/>
            <person name="Cohen S.P."/>
        </authorList>
    </citation>
    <scope>NUCLEOTIDE SEQUENCE [LARGE SCALE GENOMIC DNA]</scope>
    <source>
        <strain evidence="2 3">GH-19</strain>
    </source>
</reference>
<dbReference type="PROSITE" id="PS51386">
    <property type="entry name" value="RINT1_TIP20"/>
    <property type="match status" value="1"/>
</dbReference>
<keyword evidence="1" id="KW-0175">Coiled coil</keyword>
<accession>A0ABR1JZ64</accession>
<evidence type="ECO:0008006" key="4">
    <source>
        <dbReference type="Google" id="ProtNLM"/>
    </source>
</evidence>
<name>A0ABR1JZ64_9AGAR</name>
<sequence>MSSHQIISLLAPPNVKDANQDAVLFLNSTFRSLEDLDGLERSLQEVERHNNELASQFTSSEAELEVLIKETKASAQSHLETAQELSLQRHLLADELEELYRGLLPSFEDGKGSSSLLQDIEVLHRNLTELEDVKGYVQVVEHALQLSESAVQQICSLSPSSSITSVAITQFQQLQAFTLKVSTVCSTAADAAGKQTLNLVIFLNKLVERTWGNIKKAVSESLLAAAEQLRWPMPVDYAAASQNERTSFERSFMSLLDLQKLGEKINAIPAESRTEKSGLYPLEVLIQPVALRFKYHFEGTRQTNRPDKPEWFFTHILNIAHDHRTFMEAIVQRLISSAGYEDINAWREFTRLLLPLLTQKLQRSIPTLLPHPSLFAHTIYQALSFDSALVEEGFELTGTCAQDIDKKWPGISEVILGRDDWFSAWLEGEKAFAEGQYHDIISASDAWKIADDNPESNNFELKSTHSARRIKELVEQVTDRYSPLPDFVHRTRFLLFLQLPLLENYRDRISSSLDAFETLSSALVRAVPGALGVTLGVKDDTSVNVDTRHLTTGVEGVQRLCKALVSCRYIESAMEEWGEEMFFVELWNEINRRPDLRSLALSRLTLPTSEAEVIQGSVFKDQVEKYRTMGRRAEDIIVQQVCAEIEAGLRQHLSATSAPEYTPEEVVVSQTLLAPIALLSTHLSYLKETLPQHVVTVLYRRIASRLSEHILQRQILYRGAVTLEQGKGILVECELWVETCHLGLGGALGGGRARVEAPWLKLLQAARLIASEGEGKDRISDATFGATSQDDWEAVIVNTIGICEISREEVGRILRRRQS</sequence>
<protein>
    <recommendedName>
        <fullName evidence="4">RINT1-like protein</fullName>
    </recommendedName>
</protein>
<dbReference type="Proteomes" id="UP001498398">
    <property type="component" value="Unassembled WGS sequence"/>
</dbReference>
<dbReference type="Gene3D" id="1.20.58.670">
    <property type="entry name" value="Dsl1p vesicle tethering complex, Tip20p subunit, domain D"/>
    <property type="match status" value="1"/>
</dbReference>
<dbReference type="Pfam" id="PF04437">
    <property type="entry name" value="RINT1_TIP1"/>
    <property type="match status" value="1"/>
</dbReference>
<evidence type="ECO:0000313" key="3">
    <source>
        <dbReference type="Proteomes" id="UP001498398"/>
    </source>
</evidence>
<organism evidence="2 3">
    <name type="scientific">Marasmiellus scandens</name>
    <dbReference type="NCBI Taxonomy" id="2682957"/>
    <lineage>
        <taxon>Eukaryota</taxon>
        <taxon>Fungi</taxon>
        <taxon>Dikarya</taxon>
        <taxon>Basidiomycota</taxon>
        <taxon>Agaricomycotina</taxon>
        <taxon>Agaricomycetes</taxon>
        <taxon>Agaricomycetidae</taxon>
        <taxon>Agaricales</taxon>
        <taxon>Marasmiineae</taxon>
        <taxon>Omphalotaceae</taxon>
        <taxon>Marasmiellus</taxon>
    </lineage>
</organism>
<gene>
    <name evidence="2" type="ORF">VKT23_003079</name>
</gene>
<dbReference type="InterPro" id="IPR007528">
    <property type="entry name" value="RINT1_Tip20"/>
</dbReference>
<dbReference type="InterPro" id="IPR042042">
    <property type="entry name" value="Tip20p_domB"/>
</dbReference>
<evidence type="ECO:0000313" key="2">
    <source>
        <dbReference type="EMBL" id="KAK7468575.1"/>
    </source>
</evidence>
<keyword evidence="3" id="KW-1185">Reference proteome</keyword>
<dbReference type="PANTHER" id="PTHR13520:SF0">
    <property type="entry name" value="RAD50-INTERACTING PROTEIN 1"/>
    <property type="match status" value="1"/>
</dbReference>
<proteinExistence type="predicted"/>
<dbReference type="InterPro" id="IPR042044">
    <property type="entry name" value="EXOC6PINT-1/Sec15/Tip20_C_dom2"/>
</dbReference>
<comment type="caution">
    <text evidence="2">The sequence shown here is derived from an EMBL/GenBank/DDBJ whole genome shotgun (WGS) entry which is preliminary data.</text>
</comment>
<evidence type="ECO:0000256" key="1">
    <source>
        <dbReference type="SAM" id="Coils"/>
    </source>
</evidence>